<dbReference type="AlphaFoldDB" id="A0A381EJQ9"/>
<dbReference type="EMBL" id="UFUZ01000001">
    <property type="protein sequence ID" value="SUX27245.1"/>
    <property type="molecule type" value="Genomic_DNA"/>
</dbReference>
<dbReference type="PIRSF" id="PIRSF028162">
    <property type="entry name" value="BcbE_prd"/>
    <property type="match status" value="1"/>
</dbReference>
<reference evidence="2 3" key="1">
    <citation type="submission" date="2018-06" db="EMBL/GenBank/DDBJ databases">
        <authorList>
            <consortium name="Pathogen Informatics"/>
            <person name="Doyle S."/>
        </authorList>
    </citation>
    <scope>NUCLEOTIDE SEQUENCE [LARGE SCALE GENOMIC DNA]</scope>
    <source>
        <strain evidence="2 3">NCTC12264</strain>
    </source>
</reference>
<evidence type="ECO:0000313" key="3">
    <source>
        <dbReference type="Proteomes" id="UP000254161"/>
    </source>
</evidence>
<feature type="domain" description="Nucleotidyl transferase" evidence="1">
    <location>
        <begin position="23"/>
        <end position="184"/>
    </location>
</feature>
<dbReference type="GO" id="GO:0016740">
    <property type="term" value="F:transferase activity"/>
    <property type="evidence" value="ECO:0007669"/>
    <property type="project" value="UniProtKB-KW"/>
</dbReference>
<accession>A0A381EJQ9</accession>
<gene>
    <name evidence="2" type="ORF">NCTC12264_01489</name>
</gene>
<proteinExistence type="predicted"/>
<dbReference type="Proteomes" id="UP000254161">
    <property type="component" value="Unassembled WGS sequence"/>
</dbReference>
<dbReference type="InterPro" id="IPR016873">
    <property type="entry name" value="Caps_polysacc_synth_BcbE_prd"/>
</dbReference>
<organism evidence="2 3">
    <name type="scientific">Campylobacter upsaliensis</name>
    <dbReference type="NCBI Taxonomy" id="28080"/>
    <lineage>
        <taxon>Bacteria</taxon>
        <taxon>Pseudomonadati</taxon>
        <taxon>Campylobacterota</taxon>
        <taxon>Epsilonproteobacteria</taxon>
        <taxon>Campylobacterales</taxon>
        <taxon>Campylobacteraceae</taxon>
        <taxon>Campylobacter</taxon>
    </lineage>
</organism>
<dbReference type="RefSeq" id="WP_115630690.1">
    <property type="nucleotide sequence ID" value="NZ_JANKIR010000008.1"/>
</dbReference>
<evidence type="ECO:0000259" key="1">
    <source>
        <dbReference type="Pfam" id="PF00483"/>
    </source>
</evidence>
<protein>
    <submittedName>
        <fullName evidence="2">Glycosyl transferase family 2</fullName>
    </submittedName>
</protein>
<dbReference type="Pfam" id="PF00483">
    <property type="entry name" value="NTP_transferase"/>
    <property type="match status" value="1"/>
</dbReference>
<name>A0A381EJQ9_CAMUP</name>
<dbReference type="InterPro" id="IPR005835">
    <property type="entry name" value="NTP_transferase_dom"/>
</dbReference>
<keyword evidence="2" id="KW-0808">Transferase</keyword>
<dbReference type="SUPFAM" id="SSF53448">
    <property type="entry name" value="Nucleotide-diphospho-sugar transferases"/>
    <property type="match status" value="1"/>
</dbReference>
<dbReference type="CDD" id="cd04183">
    <property type="entry name" value="GT2_BcE_like"/>
    <property type="match status" value="1"/>
</dbReference>
<evidence type="ECO:0000313" key="2">
    <source>
        <dbReference type="EMBL" id="SUX27245.1"/>
    </source>
</evidence>
<dbReference type="InterPro" id="IPR029044">
    <property type="entry name" value="Nucleotide-diphossugar_trans"/>
</dbReference>
<sequence length="241" mass="28005">MINIVVPMAGSSFFFDEKKDGFIKPFIEICGKTMLELFIENYTFVEDKRFIFILKEEDVRSFHLDEAISVLTHHKASILMTKNETAGMLCSALLAVELIENDEPLLVVNSDQIFEFDLNAKLAEFENYDAGVLSFESIHPRFAYVKCDERNLVLEAFEKRPMSKNAVAGFYYFKKGRFFVEAAKRTIRKDMSLNGKFFIAPLLNELILQNKKILNNKIDKNAYHTFYSKEKINEYERIKNA</sequence>
<dbReference type="Gene3D" id="3.90.550.10">
    <property type="entry name" value="Spore Coat Polysaccharide Biosynthesis Protein SpsA, Chain A"/>
    <property type="match status" value="1"/>
</dbReference>